<proteinExistence type="predicted"/>
<evidence type="ECO:0000313" key="3">
    <source>
        <dbReference type="EMBL" id="KAJ8889013.1"/>
    </source>
</evidence>
<feature type="signal peptide" evidence="1">
    <location>
        <begin position="1"/>
        <end position="21"/>
    </location>
</feature>
<accession>A0ABQ9HZ22</accession>
<evidence type="ECO:0000256" key="1">
    <source>
        <dbReference type="SAM" id="SignalP"/>
    </source>
</evidence>
<name>A0ABQ9HZ22_9NEOP</name>
<feature type="domain" description="DDE-1" evidence="2">
    <location>
        <begin position="34"/>
        <end position="78"/>
    </location>
</feature>
<dbReference type="Proteomes" id="UP001159363">
    <property type="component" value="Chromosome 3"/>
</dbReference>
<dbReference type="EMBL" id="JARBHB010000003">
    <property type="protein sequence ID" value="KAJ8889013.1"/>
    <property type="molecule type" value="Genomic_DNA"/>
</dbReference>
<dbReference type="InterPro" id="IPR004875">
    <property type="entry name" value="DDE_SF_endonuclease_dom"/>
</dbReference>
<comment type="caution">
    <text evidence="3">The sequence shown here is derived from an EMBL/GenBank/DDBJ whole genome shotgun (WGS) entry which is preliminary data.</text>
</comment>
<evidence type="ECO:0000313" key="4">
    <source>
        <dbReference type="Proteomes" id="UP001159363"/>
    </source>
</evidence>
<keyword evidence="4" id="KW-1185">Reference proteome</keyword>
<protein>
    <recommendedName>
        <fullName evidence="2">DDE-1 domain-containing protein</fullName>
    </recommendedName>
</protein>
<gene>
    <name evidence="3" type="ORF">PR048_008507</name>
</gene>
<dbReference type="Pfam" id="PF03184">
    <property type="entry name" value="DDE_1"/>
    <property type="match status" value="1"/>
</dbReference>
<organism evidence="3 4">
    <name type="scientific">Dryococelus australis</name>
    <dbReference type="NCBI Taxonomy" id="614101"/>
    <lineage>
        <taxon>Eukaryota</taxon>
        <taxon>Metazoa</taxon>
        <taxon>Ecdysozoa</taxon>
        <taxon>Arthropoda</taxon>
        <taxon>Hexapoda</taxon>
        <taxon>Insecta</taxon>
        <taxon>Pterygota</taxon>
        <taxon>Neoptera</taxon>
        <taxon>Polyneoptera</taxon>
        <taxon>Phasmatodea</taxon>
        <taxon>Verophasmatodea</taxon>
        <taxon>Anareolatae</taxon>
        <taxon>Phasmatidae</taxon>
        <taxon>Eurycanthinae</taxon>
        <taxon>Dryococelus</taxon>
    </lineage>
</organism>
<reference evidence="3 4" key="1">
    <citation type="submission" date="2023-02" db="EMBL/GenBank/DDBJ databases">
        <title>LHISI_Scaffold_Assembly.</title>
        <authorList>
            <person name="Stuart O.P."/>
            <person name="Cleave R."/>
            <person name="Magrath M.J.L."/>
            <person name="Mikheyev A.S."/>
        </authorList>
    </citation>
    <scope>NUCLEOTIDE SEQUENCE [LARGE SCALE GENOMIC DNA]</scope>
    <source>
        <strain evidence="3">Daus_M_001</strain>
        <tissue evidence="3">Leg muscle</tissue>
    </source>
</reference>
<sequence>MSASGMFMLLIFVFLRKTAKDALLDHSPLGNIAAYHESGWMQKHIFINWFQKFVDTANPSEDRPILLLSDWHAIHTKSIELIDLA</sequence>
<feature type="chain" id="PRO_5046930691" description="DDE-1 domain-containing protein" evidence="1">
    <location>
        <begin position="22"/>
        <end position="85"/>
    </location>
</feature>
<keyword evidence="1" id="KW-0732">Signal</keyword>
<evidence type="ECO:0000259" key="2">
    <source>
        <dbReference type="Pfam" id="PF03184"/>
    </source>
</evidence>